<sequence>MPAIKAREKSEDVRNLIGFSDYQWRQFMKFTKDEAERLIRNEEGVSTWIDVDDIGKDKVLNYVNKELDKKKIPHITLEVLRWRMPKAMGELRKLNATSSRAESSQQQSQLQASDDPATHKRTEYYDPAREDTGSGDGLGTS</sequence>
<organism evidence="2 3">
    <name type="scientific">Clohesyomyces aquaticus</name>
    <dbReference type="NCBI Taxonomy" id="1231657"/>
    <lineage>
        <taxon>Eukaryota</taxon>
        <taxon>Fungi</taxon>
        <taxon>Dikarya</taxon>
        <taxon>Ascomycota</taxon>
        <taxon>Pezizomycotina</taxon>
        <taxon>Dothideomycetes</taxon>
        <taxon>Pleosporomycetidae</taxon>
        <taxon>Pleosporales</taxon>
        <taxon>Lindgomycetaceae</taxon>
        <taxon>Clohesyomyces</taxon>
    </lineage>
</organism>
<name>A0A1Y1ZQD8_9PLEO</name>
<evidence type="ECO:0000313" key="2">
    <source>
        <dbReference type="EMBL" id="ORY12463.1"/>
    </source>
</evidence>
<keyword evidence="3" id="KW-1185">Reference proteome</keyword>
<feature type="compositionally biased region" description="Basic and acidic residues" evidence="1">
    <location>
        <begin position="116"/>
        <end position="132"/>
    </location>
</feature>
<dbReference type="AlphaFoldDB" id="A0A1Y1ZQD8"/>
<dbReference type="OrthoDB" id="3799196at2759"/>
<dbReference type="EMBL" id="MCFA01000051">
    <property type="protein sequence ID" value="ORY12463.1"/>
    <property type="molecule type" value="Genomic_DNA"/>
</dbReference>
<gene>
    <name evidence="2" type="ORF">BCR34DRAFT_587252</name>
</gene>
<evidence type="ECO:0000313" key="3">
    <source>
        <dbReference type="Proteomes" id="UP000193144"/>
    </source>
</evidence>
<evidence type="ECO:0000256" key="1">
    <source>
        <dbReference type="SAM" id="MobiDB-lite"/>
    </source>
</evidence>
<protein>
    <submittedName>
        <fullName evidence="2">Uncharacterized protein</fullName>
    </submittedName>
</protein>
<accession>A0A1Y1ZQD8</accession>
<proteinExistence type="predicted"/>
<feature type="region of interest" description="Disordered" evidence="1">
    <location>
        <begin position="91"/>
        <end position="141"/>
    </location>
</feature>
<dbReference type="Proteomes" id="UP000193144">
    <property type="component" value="Unassembled WGS sequence"/>
</dbReference>
<comment type="caution">
    <text evidence="2">The sequence shown here is derived from an EMBL/GenBank/DDBJ whole genome shotgun (WGS) entry which is preliminary data.</text>
</comment>
<reference evidence="2 3" key="1">
    <citation type="submission" date="2016-07" db="EMBL/GenBank/DDBJ databases">
        <title>Pervasive Adenine N6-methylation of Active Genes in Fungi.</title>
        <authorList>
            <consortium name="DOE Joint Genome Institute"/>
            <person name="Mondo S.J."/>
            <person name="Dannebaum R.O."/>
            <person name="Kuo R.C."/>
            <person name="Labutti K."/>
            <person name="Haridas S."/>
            <person name="Kuo A."/>
            <person name="Salamov A."/>
            <person name="Ahrendt S.R."/>
            <person name="Lipzen A."/>
            <person name="Sullivan W."/>
            <person name="Andreopoulos W.B."/>
            <person name="Clum A."/>
            <person name="Lindquist E."/>
            <person name="Daum C."/>
            <person name="Ramamoorthy G.K."/>
            <person name="Gryganskyi A."/>
            <person name="Culley D."/>
            <person name="Magnuson J.K."/>
            <person name="James T.Y."/>
            <person name="O'Malley M.A."/>
            <person name="Stajich J.E."/>
            <person name="Spatafora J.W."/>
            <person name="Visel A."/>
            <person name="Grigoriev I.V."/>
        </authorList>
    </citation>
    <scope>NUCLEOTIDE SEQUENCE [LARGE SCALE GENOMIC DNA]</scope>
    <source>
        <strain evidence="2 3">CBS 115471</strain>
    </source>
</reference>
<feature type="compositionally biased region" description="Low complexity" evidence="1">
    <location>
        <begin position="96"/>
        <end position="113"/>
    </location>
</feature>